<keyword evidence="2 3" id="KW-0728">SH3 domain</keyword>
<dbReference type="AlphaFoldDB" id="A0A0X8HVA2"/>
<dbReference type="GeneID" id="28725481"/>
<feature type="region of interest" description="Disordered" evidence="4">
    <location>
        <begin position="251"/>
        <end position="305"/>
    </location>
</feature>
<dbReference type="GO" id="GO:0030479">
    <property type="term" value="C:actin cortical patch"/>
    <property type="evidence" value="ECO:0007669"/>
    <property type="project" value="TreeGrafter"/>
</dbReference>
<dbReference type="PROSITE" id="PS50002">
    <property type="entry name" value="SH3"/>
    <property type="match status" value="1"/>
</dbReference>
<evidence type="ECO:0000313" key="7">
    <source>
        <dbReference type="Proteomes" id="UP000243052"/>
    </source>
</evidence>
<evidence type="ECO:0000256" key="1">
    <source>
        <dbReference type="ARBA" id="ARBA00007761"/>
    </source>
</evidence>
<dbReference type="PANTHER" id="PTHR15629:SF2">
    <property type="entry name" value="SH3 DOMAIN-CONTAINING YSC84-LIKE PROTEIN 1"/>
    <property type="match status" value="1"/>
</dbReference>
<sequence>MAINNPIPSSLKAESKKAAKVLASFIKPKQFLGADEVIPPSVLKNAKGLAIITVLKAGFLFSGRAGSGIIVARLRDGSWSAPSAIALAGAGAGGMIGVELTDFVFILNTKDAVKSFSQLGSITLGGNVSVAAGPLGRNAEAAATASLGGVAAVFSYSKTKGLFAGVSVEGSVIIERRDANRKFYGRDYSAQQILTGRMSSSLGIDSLYRVLNSPEFDGRPMITIWQDSPDTTVSAEYDDDYADDHYYTDTSNTNSANGSFSSARKSNSSYSQWRGGENQIKKHSSRYGSSRSLSHDSNNYDWEGPTETFRQVNSATGLKPTRPTSTKPDFGALAKRQNRSQENVKVHHRPAKGIPKAVAKGIPKAVALYTFRGELLGDLSFRKGDVITIIKRSRTQNDWWTGRANGREGIFPANYVELV</sequence>
<dbReference type="CDD" id="cd11525">
    <property type="entry name" value="SYLF_SH3YL1_like"/>
    <property type="match status" value="1"/>
</dbReference>
<dbReference type="GO" id="GO:0051666">
    <property type="term" value="P:actin cortical patch localization"/>
    <property type="evidence" value="ECO:0007669"/>
    <property type="project" value="TreeGrafter"/>
</dbReference>
<gene>
    <name evidence="6" type="ORF">AW171_hschr74161</name>
</gene>
<dbReference type="PANTHER" id="PTHR15629">
    <property type="entry name" value="SH3YL1 PROTEIN"/>
    <property type="match status" value="1"/>
</dbReference>
<dbReference type="EMBL" id="CP014247">
    <property type="protein sequence ID" value="AMD22144.1"/>
    <property type="molecule type" value="Genomic_DNA"/>
</dbReference>
<dbReference type="STRING" id="45286.A0A0X8HVA2"/>
<dbReference type="Proteomes" id="UP000243052">
    <property type="component" value="Chromosome vii"/>
</dbReference>
<dbReference type="PRINTS" id="PR00452">
    <property type="entry name" value="SH3DOMAIN"/>
</dbReference>
<dbReference type="GO" id="GO:0051015">
    <property type="term" value="F:actin filament binding"/>
    <property type="evidence" value="ECO:0007669"/>
    <property type="project" value="TreeGrafter"/>
</dbReference>
<evidence type="ECO:0000256" key="2">
    <source>
        <dbReference type="ARBA" id="ARBA00022443"/>
    </source>
</evidence>
<feature type="compositionally biased region" description="Low complexity" evidence="4">
    <location>
        <begin position="286"/>
        <end position="297"/>
    </location>
</feature>
<dbReference type="GO" id="GO:0051017">
    <property type="term" value="P:actin filament bundle assembly"/>
    <property type="evidence" value="ECO:0007669"/>
    <property type="project" value="TreeGrafter"/>
</dbReference>
<accession>A0A0X8HVA2</accession>
<dbReference type="Pfam" id="PF04366">
    <property type="entry name" value="Ysc84"/>
    <property type="match status" value="1"/>
</dbReference>
<dbReference type="Pfam" id="PF14604">
    <property type="entry name" value="SH3_9"/>
    <property type="match status" value="1"/>
</dbReference>
<proteinExistence type="inferred from homology"/>
<dbReference type="InterPro" id="IPR001452">
    <property type="entry name" value="SH3_domain"/>
</dbReference>
<dbReference type="OrthoDB" id="443981at2759"/>
<dbReference type="InterPro" id="IPR036028">
    <property type="entry name" value="SH3-like_dom_sf"/>
</dbReference>
<dbReference type="InterPro" id="IPR033643">
    <property type="entry name" value="SYLF_SH3YL1-like"/>
</dbReference>
<dbReference type="CDD" id="cd11842">
    <property type="entry name" value="SH3_Ysc84p_like"/>
    <property type="match status" value="1"/>
</dbReference>
<reference evidence="6 7" key="1">
    <citation type="submission" date="2016-01" db="EMBL/GenBank/DDBJ databases">
        <title>Genome sequence of the yeast Holleya sinecauda.</title>
        <authorList>
            <person name="Dietrich F.S."/>
        </authorList>
    </citation>
    <scope>NUCLEOTIDE SEQUENCE [LARGE SCALE GENOMIC DNA]</scope>
    <source>
        <strain evidence="6 7">ATCC 58844</strain>
    </source>
</reference>
<dbReference type="FunFam" id="2.30.30.40:FF:000100">
    <property type="entry name" value="SH3 domain-containing YSC84-like protein 1"/>
    <property type="match status" value="1"/>
</dbReference>
<evidence type="ECO:0000256" key="3">
    <source>
        <dbReference type="PROSITE-ProRule" id="PRU00192"/>
    </source>
</evidence>
<dbReference type="InterPro" id="IPR007461">
    <property type="entry name" value="Ysc84_actin-binding"/>
</dbReference>
<feature type="compositionally biased region" description="Polar residues" evidence="4">
    <location>
        <begin position="251"/>
        <end position="272"/>
    </location>
</feature>
<evidence type="ECO:0000256" key="4">
    <source>
        <dbReference type="SAM" id="MobiDB-lite"/>
    </source>
</evidence>
<dbReference type="InterPro" id="IPR051702">
    <property type="entry name" value="SH3_domain_YSC84-like"/>
</dbReference>
<dbReference type="GO" id="GO:0035091">
    <property type="term" value="F:phosphatidylinositol binding"/>
    <property type="evidence" value="ECO:0007669"/>
    <property type="project" value="TreeGrafter"/>
</dbReference>
<comment type="similarity">
    <text evidence="1">Belongs to the SH3YL1 family.</text>
</comment>
<dbReference type="RefSeq" id="XP_017989140.1">
    <property type="nucleotide sequence ID" value="XM_018133697.1"/>
</dbReference>
<name>A0A0X8HVA2_9SACH</name>
<feature type="domain" description="SH3" evidence="5">
    <location>
        <begin position="360"/>
        <end position="419"/>
    </location>
</feature>
<dbReference type="SUPFAM" id="SSF50044">
    <property type="entry name" value="SH3-domain"/>
    <property type="match status" value="1"/>
</dbReference>
<organism evidence="6 7">
    <name type="scientific">Eremothecium sinecaudum</name>
    <dbReference type="NCBI Taxonomy" id="45286"/>
    <lineage>
        <taxon>Eukaryota</taxon>
        <taxon>Fungi</taxon>
        <taxon>Dikarya</taxon>
        <taxon>Ascomycota</taxon>
        <taxon>Saccharomycotina</taxon>
        <taxon>Saccharomycetes</taxon>
        <taxon>Saccharomycetales</taxon>
        <taxon>Saccharomycetaceae</taxon>
        <taxon>Eremothecium</taxon>
    </lineage>
</organism>
<protein>
    <submittedName>
        <fullName evidence="6">HGL196Wp</fullName>
    </submittedName>
</protein>
<dbReference type="SMART" id="SM00326">
    <property type="entry name" value="SH3"/>
    <property type="match status" value="1"/>
</dbReference>
<evidence type="ECO:0000259" key="5">
    <source>
        <dbReference type="PROSITE" id="PS50002"/>
    </source>
</evidence>
<keyword evidence="7" id="KW-1185">Reference proteome</keyword>
<evidence type="ECO:0000313" key="6">
    <source>
        <dbReference type="EMBL" id="AMD22144.1"/>
    </source>
</evidence>
<dbReference type="Gene3D" id="2.30.30.40">
    <property type="entry name" value="SH3 Domains"/>
    <property type="match status" value="1"/>
</dbReference>